<evidence type="ECO:0000313" key="2">
    <source>
        <dbReference type="EMBL" id="KAH7260747.1"/>
    </source>
</evidence>
<gene>
    <name evidence="2" type="ORF">BKA55DRAFT_269344</name>
</gene>
<protein>
    <submittedName>
        <fullName evidence="2">Uncharacterized protein</fullName>
    </submittedName>
</protein>
<organism evidence="2 3">
    <name type="scientific">Fusarium redolens</name>
    <dbReference type="NCBI Taxonomy" id="48865"/>
    <lineage>
        <taxon>Eukaryota</taxon>
        <taxon>Fungi</taxon>
        <taxon>Dikarya</taxon>
        <taxon>Ascomycota</taxon>
        <taxon>Pezizomycotina</taxon>
        <taxon>Sordariomycetes</taxon>
        <taxon>Hypocreomycetidae</taxon>
        <taxon>Hypocreales</taxon>
        <taxon>Nectriaceae</taxon>
        <taxon>Fusarium</taxon>
        <taxon>Fusarium redolens species complex</taxon>
    </lineage>
</organism>
<evidence type="ECO:0000256" key="1">
    <source>
        <dbReference type="SAM" id="MobiDB-lite"/>
    </source>
</evidence>
<reference evidence="2" key="1">
    <citation type="journal article" date="2021" name="Nat. Commun.">
        <title>Genetic determinants of endophytism in the Arabidopsis root mycobiome.</title>
        <authorList>
            <person name="Mesny F."/>
            <person name="Miyauchi S."/>
            <person name="Thiergart T."/>
            <person name="Pickel B."/>
            <person name="Atanasova L."/>
            <person name="Karlsson M."/>
            <person name="Huettel B."/>
            <person name="Barry K.W."/>
            <person name="Haridas S."/>
            <person name="Chen C."/>
            <person name="Bauer D."/>
            <person name="Andreopoulos W."/>
            <person name="Pangilinan J."/>
            <person name="LaButti K."/>
            <person name="Riley R."/>
            <person name="Lipzen A."/>
            <person name="Clum A."/>
            <person name="Drula E."/>
            <person name="Henrissat B."/>
            <person name="Kohler A."/>
            <person name="Grigoriev I.V."/>
            <person name="Martin F.M."/>
            <person name="Hacquard S."/>
        </authorList>
    </citation>
    <scope>NUCLEOTIDE SEQUENCE</scope>
    <source>
        <strain evidence="2">MPI-CAGE-AT-0023</strain>
    </source>
</reference>
<name>A0A9P9HPC7_FUSRE</name>
<keyword evidence="3" id="KW-1185">Reference proteome</keyword>
<accession>A0A9P9HPC7</accession>
<dbReference type="AlphaFoldDB" id="A0A9P9HPC7"/>
<dbReference type="RefSeq" id="XP_046052624.1">
    <property type="nucleotide sequence ID" value="XM_046185462.1"/>
</dbReference>
<proteinExistence type="predicted"/>
<feature type="compositionally biased region" description="Basic residues" evidence="1">
    <location>
        <begin position="44"/>
        <end position="56"/>
    </location>
</feature>
<feature type="region of interest" description="Disordered" evidence="1">
    <location>
        <begin position="15"/>
        <end position="56"/>
    </location>
</feature>
<comment type="caution">
    <text evidence="2">The sequence shown here is derived from an EMBL/GenBank/DDBJ whole genome shotgun (WGS) entry which is preliminary data.</text>
</comment>
<dbReference type="EMBL" id="JAGMUX010000004">
    <property type="protein sequence ID" value="KAH7260747.1"/>
    <property type="molecule type" value="Genomic_DNA"/>
</dbReference>
<sequence length="56" mass="6219">MARILKSLISLSGTSLQSGQDRDIRPIKRSNSANTGQFVSKRPTASKKRYRKLIAS</sequence>
<feature type="compositionally biased region" description="Polar residues" evidence="1">
    <location>
        <begin position="29"/>
        <end position="38"/>
    </location>
</feature>
<dbReference type="GeneID" id="70215416"/>
<dbReference type="Proteomes" id="UP000720189">
    <property type="component" value="Unassembled WGS sequence"/>
</dbReference>
<evidence type="ECO:0000313" key="3">
    <source>
        <dbReference type="Proteomes" id="UP000720189"/>
    </source>
</evidence>